<evidence type="ECO:0000256" key="2">
    <source>
        <dbReference type="ARBA" id="ARBA00022714"/>
    </source>
</evidence>
<keyword evidence="3" id="KW-0479">Metal-binding</keyword>
<dbReference type="Gene3D" id="3.10.20.30">
    <property type="match status" value="1"/>
</dbReference>
<dbReference type="InterPro" id="IPR036010">
    <property type="entry name" value="2Fe-2S_ferredoxin-like_sf"/>
</dbReference>
<dbReference type="SUPFAM" id="SSF54292">
    <property type="entry name" value="2Fe-2S ferredoxin-like"/>
    <property type="match status" value="1"/>
</dbReference>
<evidence type="ECO:0000256" key="1">
    <source>
        <dbReference type="ARBA" id="ARBA00022630"/>
    </source>
</evidence>
<keyword evidence="6" id="KW-0411">Iron-sulfur</keyword>
<evidence type="ECO:0000313" key="7">
    <source>
        <dbReference type="EMBL" id="APG93065.1"/>
    </source>
</evidence>
<dbReference type="PROSITE" id="PS51384">
    <property type="entry name" value="FAD_FR"/>
    <property type="match status" value="1"/>
</dbReference>
<evidence type="ECO:0000256" key="5">
    <source>
        <dbReference type="ARBA" id="ARBA00023004"/>
    </source>
</evidence>
<dbReference type="Gene3D" id="2.40.30.10">
    <property type="entry name" value="Translation factors"/>
    <property type="match status" value="1"/>
</dbReference>
<dbReference type="InterPro" id="IPR039261">
    <property type="entry name" value="FNR_nucleotide-bd"/>
</dbReference>
<dbReference type="GO" id="GO:0046872">
    <property type="term" value="F:metal ion binding"/>
    <property type="evidence" value="ECO:0007669"/>
    <property type="project" value="UniProtKB-KW"/>
</dbReference>
<organism evidence="7 8">
    <name type="scientific">Sinorhizobium americanum</name>
    <dbReference type="NCBI Taxonomy" id="194963"/>
    <lineage>
        <taxon>Bacteria</taxon>
        <taxon>Pseudomonadati</taxon>
        <taxon>Pseudomonadota</taxon>
        <taxon>Alphaproteobacteria</taxon>
        <taxon>Hyphomicrobiales</taxon>
        <taxon>Rhizobiaceae</taxon>
        <taxon>Sinorhizobium/Ensifer group</taxon>
        <taxon>Sinorhizobium</taxon>
    </lineage>
</organism>
<dbReference type="PRINTS" id="PR00409">
    <property type="entry name" value="PHDIOXRDTASE"/>
</dbReference>
<dbReference type="CDD" id="cd06185">
    <property type="entry name" value="PDR_like"/>
    <property type="match status" value="1"/>
</dbReference>
<dbReference type="AlphaFoldDB" id="A0A1L3LSK9"/>
<keyword evidence="7" id="KW-0614">Plasmid</keyword>
<dbReference type="InterPro" id="IPR001041">
    <property type="entry name" value="2Fe-2S_ferredoxin-type"/>
</dbReference>
<dbReference type="PANTHER" id="PTHR47354">
    <property type="entry name" value="NADH OXIDOREDUCTASE HCR"/>
    <property type="match status" value="1"/>
</dbReference>
<dbReference type="RefSeq" id="WP_064255151.1">
    <property type="nucleotide sequence ID" value="NZ_CP013108.1"/>
</dbReference>
<protein>
    <submittedName>
        <fullName evidence="7">Flavodoxin reductases (Ferredoxin-NADPH reductases) family 1</fullName>
    </submittedName>
</protein>
<keyword evidence="8" id="KW-1185">Reference proteome</keyword>
<dbReference type="InterPro" id="IPR006058">
    <property type="entry name" value="2Fe2S_fd_BS"/>
</dbReference>
<evidence type="ECO:0000256" key="6">
    <source>
        <dbReference type="ARBA" id="ARBA00023014"/>
    </source>
</evidence>
<dbReference type="InterPro" id="IPR017927">
    <property type="entry name" value="FAD-bd_FR_type"/>
</dbReference>
<keyword evidence="5" id="KW-0408">Iron</keyword>
<dbReference type="Pfam" id="PF00970">
    <property type="entry name" value="FAD_binding_6"/>
    <property type="match status" value="1"/>
</dbReference>
<dbReference type="GO" id="GO:0051537">
    <property type="term" value="F:2 iron, 2 sulfur cluster binding"/>
    <property type="evidence" value="ECO:0007669"/>
    <property type="project" value="UniProtKB-KW"/>
</dbReference>
<dbReference type="PROSITE" id="PS00197">
    <property type="entry name" value="2FE2S_FER_1"/>
    <property type="match status" value="1"/>
</dbReference>
<keyword evidence="2" id="KW-0001">2Fe-2S</keyword>
<dbReference type="Pfam" id="PF00111">
    <property type="entry name" value="Fer2"/>
    <property type="match status" value="1"/>
</dbReference>
<dbReference type="Gene3D" id="3.40.50.80">
    <property type="entry name" value="Nucleotide-binding domain of ferredoxin-NADP reductase (FNR) module"/>
    <property type="match status" value="1"/>
</dbReference>
<dbReference type="CDD" id="cd00207">
    <property type="entry name" value="fer2"/>
    <property type="match status" value="1"/>
</dbReference>
<dbReference type="GO" id="GO:0016491">
    <property type="term" value="F:oxidoreductase activity"/>
    <property type="evidence" value="ECO:0007669"/>
    <property type="project" value="UniProtKB-KW"/>
</dbReference>
<proteinExistence type="predicted"/>
<dbReference type="InterPro" id="IPR017938">
    <property type="entry name" value="Riboflavin_synthase-like_b-brl"/>
</dbReference>
<keyword evidence="1" id="KW-0285">Flavoprotein</keyword>
<dbReference type="InterPro" id="IPR008333">
    <property type="entry name" value="Cbr1-like_FAD-bd_dom"/>
</dbReference>
<dbReference type="SUPFAM" id="SSF52343">
    <property type="entry name" value="Ferredoxin reductase-like, C-terminal NADP-linked domain"/>
    <property type="match status" value="1"/>
</dbReference>
<reference evidence="7 8" key="1">
    <citation type="submission" date="2015-10" db="EMBL/GenBank/DDBJ databases">
        <title>Genomic differences between typical nodule nitrogen-fixing rhizobial strains and those coming from bean seeds.</title>
        <authorList>
            <person name="Peralta H."/>
            <person name="Aguilar-Vera A."/>
            <person name="Diaz R."/>
            <person name="Mora Y."/>
            <person name="Martinez-Batallar G."/>
            <person name="Salazar E."/>
            <person name="Vargas-Lagunas C."/>
            <person name="Encarnacion S."/>
            <person name="Girard L."/>
            <person name="Mora J."/>
        </authorList>
    </citation>
    <scope>NUCLEOTIDE SEQUENCE [LARGE SCALE GENOMIC DNA]</scope>
    <source>
        <strain evidence="7 8">CFNEI 73</strain>
        <plasmid evidence="7 8">A</plasmid>
    </source>
</reference>
<dbReference type="OrthoDB" id="9792185at2"/>
<dbReference type="SUPFAM" id="SSF63380">
    <property type="entry name" value="Riboflavin synthase domain-like"/>
    <property type="match status" value="1"/>
</dbReference>
<dbReference type="InterPro" id="IPR012675">
    <property type="entry name" value="Beta-grasp_dom_sf"/>
</dbReference>
<name>A0A1L3LSK9_9HYPH</name>
<sequence>MASPRIIMKLIVTGAHKEPGDVLVLELKHPRKPLLPSFEPGSHVDVHLPNGRVRQYSLCSDPADLTHYTIAVKREPEGRGGSAWLHDTVTVGHELHVSAPRNHFPLKEGEGPILLLAGGIGITPLLAMARVLSRADRPFELHYFTRSRTFAPLLSMIEQDLDETSVRLHFDDEAETRADLGAFLSKQPPNAEAYYCGPPGFMAAVSRATEHWLEDSVHFEAFEPPASDDAPPEPFTIVLRNGTIVPVPAETSALAAIRQAGVLVMASCENGVCGTCECGILEGQPIHRDAVLSKDARSHRFIPCVSRATGVLKLDL</sequence>
<evidence type="ECO:0000313" key="8">
    <source>
        <dbReference type="Proteomes" id="UP000182306"/>
    </source>
</evidence>
<dbReference type="InterPro" id="IPR050415">
    <property type="entry name" value="MRET"/>
</dbReference>
<gene>
    <name evidence="7" type="ORF">SAMCFNEI73_pA0088</name>
</gene>
<keyword evidence="4" id="KW-0560">Oxidoreductase</keyword>
<evidence type="ECO:0000256" key="3">
    <source>
        <dbReference type="ARBA" id="ARBA00022723"/>
    </source>
</evidence>
<accession>A0A1L3LSK9</accession>
<dbReference type="PANTHER" id="PTHR47354:SF1">
    <property type="entry name" value="CARNITINE MONOOXYGENASE REDUCTASE SUBUNIT"/>
    <property type="match status" value="1"/>
</dbReference>
<dbReference type="PROSITE" id="PS51085">
    <property type="entry name" value="2FE2S_FER_2"/>
    <property type="match status" value="1"/>
</dbReference>
<evidence type="ECO:0000256" key="4">
    <source>
        <dbReference type="ARBA" id="ARBA00023002"/>
    </source>
</evidence>
<dbReference type="Proteomes" id="UP000182306">
    <property type="component" value="Plasmid A"/>
</dbReference>
<dbReference type="EMBL" id="CP013108">
    <property type="protein sequence ID" value="APG93065.1"/>
    <property type="molecule type" value="Genomic_DNA"/>
</dbReference>
<geneLocation type="plasmid" evidence="7 8">
    <name>A</name>
</geneLocation>
<dbReference type="KEGG" id="same:SAMCFNEI73_pA0088"/>